<name>A0A9D3YWG1_DREPO</name>
<sequence length="99" mass="10701">MLLCFAVHRCAVSPTGDKLYITSWNPDKLLTLARDGTPLAAYTDTELEHPYGLHVTPAGQVLVCGLLSNTLVQVDSEGRSKLATLATEMDEVWIPASVC</sequence>
<evidence type="ECO:0000313" key="1">
    <source>
        <dbReference type="EMBL" id="KAH3706356.1"/>
    </source>
</evidence>
<organism evidence="1 2">
    <name type="scientific">Dreissena polymorpha</name>
    <name type="common">Zebra mussel</name>
    <name type="synonym">Mytilus polymorpha</name>
    <dbReference type="NCBI Taxonomy" id="45954"/>
    <lineage>
        <taxon>Eukaryota</taxon>
        <taxon>Metazoa</taxon>
        <taxon>Spiralia</taxon>
        <taxon>Lophotrochozoa</taxon>
        <taxon>Mollusca</taxon>
        <taxon>Bivalvia</taxon>
        <taxon>Autobranchia</taxon>
        <taxon>Heteroconchia</taxon>
        <taxon>Euheterodonta</taxon>
        <taxon>Imparidentia</taxon>
        <taxon>Neoheterodontei</taxon>
        <taxon>Myida</taxon>
        <taxon>Dreissenoidea</taxon>
        <taxon>Dreissenidae</taxon>
        <taxon>Dreissena</taxon>
    </lineage>
</organism>
<comment type="caution">
    <text evidence="1">The sequence shown here is derived from an EMBL/GenBank/DDBJ whole genome shotgun (WGS) entry which is preliminary data.</text>
</comment>
<protein>
    <submittedName>
        <fullName evidence="1">Uncharacterized protein</fullName>
    </submittedName>
</protein>
<dbReference type="InterPro" id="IPR015943">
    <property type="entry name" value="WD40/YVTN_repeat-like_dom_sf"/>
</dbReference>
<dbReference type="AlphaFoldDB" id="A0A9D3YWG1"/>
<accession>A0A9D3YWG1</accession>
<proteinExistence type="predicted"/>
<dbReference type="Gene3D" id="2.130.10.10">
    <property type="entry name" value="YVTN repeat-like/Quinoprotein amine dehydrogenase"/>
    <property type="match status" value="1"/>
</dbReference>
<dbReference type="Proteomes" id="UP000828390">
    <property type="component" value="Unassembled WGS sequence"/>
</dbReference>
<dbReference type="EMBL" id="JAIWYP010000014">
    <property type="protein sequence ID" value="KAH3706356.1"/>
    <property type="molecule type" value="Genomic_DNA"/>
</dbReference>
<evidence type="ECO:0000313" key="2">
    <source>
        <dbReference type="Proteomes" id="UP000828390"/>
    </source>
</evidence>
<gene>
    <name evidence="1" type="ORF">DPMN_065742</name>
</gene>
<reference evidence="1" key="2">
    <citation type="submission" date="2020-11" db="EMBL/GenBank/DDBJ databases">
        <authorList>
            <person name="McCartney M.A."/>
            <person name="Auch B."/>
            <person name="Kono T."/>
            <person name="Mallez S."/>
            <person name="Becker A."/>
            <person name="Gohl D.M."/>
            <person name="Silverstein K.A.T."/>
            <person name="Koren S."/>
            <person name="Bechman K.B."/>
            <person name="Herman A."/>
            <person name="Abrahante J.E."/>
            <person name="Garbe J."/>
        </authorList>
    </citation>
    <scope>NUCLEOTIDE SEQUENCE</scope>
    <source>
        <strain evidence="1">Duluth1</strain>
        <tissue evidence="1">Whole animal</tissue>
    </source>
</reference>
<dbReference type="SUPFAM" id="SSF101898">
    <property type="entry name" value="NHL repeat"/>
    <property type="match status" value="1"/>
</dbReference>
<reference evidence="1" key="1">
    <citation type="journal article" date="2019" name="bioRxiv">
        <title>The Genome of the Zebra Mussel, Dreissena polymorpha: A Resource for Invasive Species Research.</title>
        <authorList>
            <person name="McCartney M.A."/>
            <person name="Auch B."/>
            <person name="Kono T."/>
            <person name="Mallez S."/>
            <person name="Zhang Y."/>
            <person name="Obille A."/>
            <person name="Becker A."/>
            <person name="Abrahante J.E."/>
            <person name="Garbe J."/>
            <person name="Badalamenti J.P."/>
            <person name="Herman A."/>
            <person name="Mangelson H."/>
            <person name="Liachko I."/>
            <person name="Sullivan S."/>
            <person name="Sone E.D."/>
            <person name="Koren S."/>
            <person name="Silverstein K.A.T."/>
            <person name="Beckman K.B."/>
            <person name="Gohl D.M."/>
        </authorList>
    </citation>
    <scope>NUCLEOTIDE SEQUENCE</scope>
    <source>
        <strain evidence="1">Duluth1</strain>
        <tissue evidence="1">Whole animal</tissue>
    </source>
</reference>
<keyword evidence="2" id="KW-1185">Reference proteome</keyword>